<sequence>FKSRCYICHRNSHYKRRYPKKGGKGSKNFVNSLDVVVVLDGYENARLSVALTSKMQTNWVMDSECTYHMCPMKYFFETLELKENEMLLFKSNKACKVKGMGIVLNILYIFNGYIVIAHTFITSQTLHDKTKLWHLRLGHVSEKGLVELGKQNLLNGDKLDKLNFCNYCILIKFETGMHVSSRKKATQRQLRRKLSLRWSLVLMIMSSLLWCKNFDDFLLSLGFLRSNYDNCIYMLLKEKLNFEFEMKNLGVVKKILGMNIVRSKLKGEFFLSQHGYMQKVVGRFRCIKVFYHKTWVYVKRFRKVGK</sequence>
<dbReference type="InterPro" id="IPR025724">
    <property type="entry name" value="GAG-pre-integrase_dom"/>
</dbReference>
<dbReference type="InterPro" id="IPR054722">
    <property type="entry name" value="PolX-like_BBD"/>
</dbReference>
<evidence type="ECO:0000313" key="4">
    <source>
        <dbReference type="EMBL" id="KYP38157.1"/>
    </source>
</evidence>
<feature type="non-terminal residue" evidence="4">
    <location>
        <position position="1"/>
    </location>
</feature>
<evidence type="ECO:0000256" key="1">
    <source>
        <dbReference type="SAM" id="Phobius"/>
    </source>
</evidence>
<organism evidence="4 5">
    <name type="scientific">Cajanus cajan</name>
    <name type="common">Pigeon pea</name>
    <name type="synonym">Cajanus indicus</name>
    <dbReference type="NCBI Taxonomy" id="3821"/>
    <lineage>
        <taxon>Eukaryota</taxon>
        <taxon>Viridiplantae</taxon>
        <taxon>Streptophyta</taxon>
        <taxon>Embryophyta</taxon>
        <taxon>Tracheophyta</taxon>
        <taxon>Spermatophyta</taxon>
        <taxon>Magnoliopsida</taxon>
        <taxon>eudicotyledons</taxon>
        <taxon>Gunneridae</taxon>
        <taxon>Pentapetalae</taxon>
        <taxon>rosids</taxon>
        <taxon>fabids</taxon>
        <taxon>Fabales</taxon>
        <taxon>Fabaceae</taxon>
        <taxon>Papilionoideae</taxon>
        <taxon>50 kb inversion clade</taxon>
        <taxon>NPAAA clade</taxon>
        <taxon>indigoferoid/millettioid clade</taxon>
        <taxon>Phaseoleae</taxon>
        <taxon>Cajanus</taxon>
    </lineage>
</organism>
<evidence type="ECO:0000259" key="3">
    <source>
        <dbReference type="Pfam" id="PF22936"/>
    </source>
</evidence>
<reference evidence="4" key="1">
    <citation type="journal article" date="2012" name="Nat. Biotechnol.">
        <title>Draft genome sequence of pigeonpea (Cajanus cajan), an orphan legume crop of resource-poor farmers.</title>
        <authorList>
            <person name="Varshney R.K."/>
            <person name="Chen W."/>
            <person name="Li Y."/>
            <person name="Bharti A.K."/>
            <person name="Saxena R.K."/>
            <person name="Schlueter J.A."/>
            <person name="Donoghue M.T."/>
            <person name="Azam S."/>
            <person name="Fan G."/>
            <person name="Whaley A.M."/>
            <person name="Farmer A.D."/>
            <person name="Sheridan J."/>
            <person name="Iwata A."/>
            <person name="Tuteja R."/>
            <person name="Penmetsa R.V."/>
            <person name="Wu W."/>
            <person name="Upadhyaya H.D."/>
            <person name="Yang S.P."/>
            <person name="Shah T."/>
            <person name="Saxena K.B."/>
            <person name="Michael T."/>
            <person name="McCombie W.R."/>
            <person name="Yang B."/>
            <person name="Zhang G."/>
            <person name="Yang H."/>
            <person name="Wang J."/>
            <person name="Spillane C."/>
            <person name="Cook D.R."/>
            <person name="May G.D."/>
            <person name="Xu X."/>
            <person name="Jackson S.A."/>
        </authorList>
    </citation>
    <scope>NUCLEOTIDE SEQUENCE [LARGE SCALE GENOMIC DNA]</scope>
</reference>
<name>A0A151R6J1_CAJCA</name>
<accession>A0A151R6J1</accession>
<keyword evidence="1" id="KW-1133">Transmembrane helix</keyword>
<dbReference type="Proteomes" id="UP000075243">
    <property type="component" value="Unassembled WGS sequence"/>
</dbReference>
<protein>
    <submittedName>
        <fullName evidence="4">Uncharacterized protein</fullName>
    </submittedName>
</protein>
<gene>
    <name evidence="4" type="ORF">KK1_040611</name>
</gene>
<feature type="transmembrane region" description="Helical" evidence="1">
    <location>
        <begin position="99"/>
        <end position="121"/>
    </location>
</feature>
<feature type="domain" description="Retrovirus-related Pol polyprotein from transposon TNT 1-94-like beta-barrel" evidence="3">
    <location>
        <begin position="59"/>
        <end position="104"/>
    </location>
</feature>
<keyword evidence="1" id="KW-0812">Transmembrane</keyword>
<dbReference type="EMBL" id="KQ484031">
    <property type="protein sequence ID" value="KYP38157.1"/>
    <property type="molecule type" value="Genomic_DNA"/>
</dbReference>
<dbReference type="Pfam" id="PF22936">
    <property type="entry name" value="Pol_BBD"/>
    <property type="match status" value="1"/>
</dbReference>
<feature type="domain" description="GAG-pre-integrase" evidence="2">
    <location>
        <begin position="107"/>
        <end position="172"/>
    </location>
</feature>
<dbReference type="Pfam" id="PF13976">
    <property type="entry name" value="gag_pre-integrs"/>
    <property type="match status" value="1"/>
</dbReference>
<keyword evidence="5" id="KW-1185">Reference proteome</keyword>
<proteinExistence type="predicted"/>
<evidence type="ECO:0000313" key="5">
    <source>
        <dbReference type="Proteomes" id="UP000075243"/>
    </source>
</evidence>
<dbReference type="AlphaFoldDB" id="A0A151R6J1"/>
<dbReference type="Gramene" id="C.cajan_39036.t">
    <property type="protein sequence ID" value="C.cajan_39036.t"/>
    <property type="gene ID" value="C.cajan_39036"/>
</dbReference>
<evidence type="ECO:0000259" key="2">
    <source>
        <dbReference type="Pfam" id="PF13976"/>
    </source>
</evidence>
<keyword evidence="1" id="KW-0472">Membrane</keyword>